<evidence type="ECO:0000313" key="2">
    <source>
        <dbReference type="EMBL" id="BAD61841.1"/>
    </source>
</evidence>
<evidence type="ECO:0000313" key="4">
    <source>
        <dbReference type="Proteomes" id="UP000000763"/>
    </source>
</evidence>
<sequence>MATGTEQPLSVGAPAGEGSGNGKNGSHAWPAQQLTTELEVVGEGLRRKACKRGVGAPARELGDVRREGEEVAWEEFQAIGRWCLCPCMPHTAS</sequence>
<reference evidence="2" key="1">
    <citation type="submission" date="2002-02" db="EMBL/GenBank/DDBJ databases">
        <title>Oryza sativa nipponbare(GA3) genomic DNA, chromosome 6, BAC clone:OSJNBa0006A22.</title>
        <authorList>
            <person name="Sasaki T."/>
            <person name="Matsumoto T."/>
            <person name="Yamamoto K."/>
        </authorList>
    </citation>
    <scope>NUCLEOTIDE SEQUENCE</scope>
</reference>
<feature type="region of interest" description="Disordered" evidence="1">
    <location>
        <begin position="1"/>
        <end position="31"/>
    </location>
</feature>
<evidence type="ECO:0000256" key="1">
    <source>
        <dbReference type="SAM" id="MobiDB-lite"/>
    </source>
</evidence>
<protein>
    <submittedName>
        <fullName evidence="3">Uncharacterized protein</fullName>
    </submittedName>
</protein>
<reference evidence="4" key="3">
    <citation type="journal article" date="2005" name="Nature">
        <title>The map-based sequence of the rice genome.</title>
        <authorList>
            <consortium name="International rice genome sequencing project (IRGSP)"/>
            <person name="Matsumoto T."/>
            <person name="Wu J."/>
            <person name="Kanamori H."/>
            <person name="Katayose Y."/>
            <person name="Fujisawa M."/>
            <person name="Namiki N."/>
            <person name="Mizuno H."/>
            <person name="Yamamoto K."/>
            <person name="Antonio B.A."/>
            <person name="Baba T."/>
            <person name="Sakata K."/>
            <person name="Nagamura Y."/>
            <person name="Aoki H."/>
            <person name="Arikawa K."/>
            <person name="Arita K."/>
            <person name="Bito T."/>
            <person name="Chiden Y."/>
            <person name="Fujitsuka N."/>
            <person name="Fukunaka R."/>
            <person name="Hamada M."/>
            <person name="Harada C."/>
            <person name="Hayashi A."/>
            <person name="Hijishita S."/>
            <person name="Honda M."/>
            <person name="Hosokawa S."/>
            <person name="Ichikawa Y."/>
            <person name="Idonuma A."/>
            <person name="Iijima M."/>
            <person name="Ikeda M."/>
            <person name="Ikeno M."/>
            <person name="Ito K."/>
            <person name="Ito S."/>
            <person name="Ito T."/>
            <person name="Ito Y."/>
            <person name="Ito Y."/>
            <person name="Iwabuchi A."/>
            <person name="Kamiya K."/>
            <person name="Karasawa W."/>
            <person name="Kurita K."/>
            <person name="Katagiri S."/>
            <person name="Kikuta A."/>
            <person name="Kobayashi H."/>
            <person name="Kobayashi N."/>
            <person name="Machita K."/>
            <person name="Maehara T."/>
            <person name="Masukawa M."/>
            <person name="Mizubayashi T."/>
            <person name="Mukai Y."/>
            <person name="Nagasaki H."/>
            <person name="Nagata Y."/>
            <person name="Naito S."/>
            <person name="Nakashima M."/>
            <person name="Nakama Y."/>
            <person name="Nakamichi Y."/>
            <person name="Nakamura M."/>
            <person name="Meguro A."/>
            <person name="Negishi M."/>
            <person name="Ohta I."/>
            <person name="Ohta T."/>
            <person name="Okamoto M."/>
            <person name="Ono N."/>
            <person name="Saji S."/>
            <person name="Sakaguchi M."/>
            <person name="Sakai K."/>
            <person name="Shibata M."/>
            <person name="Shimokawa T."/>
            <person name="Song J."/>
            <person name="Takazaki Y."/>
            <person name="Terasawa K."/>
            <person name="Tsugane M."/>
            <person name="Tsuji K."/>
            <person name="Ueda S."/>
            <person name="Waki K."/>
            <person name="Yamagata H."/>
            <person name="Yamamoto M."/>
            <person name="Yamamoto S."/>
            <person name="Yamane H."/>
            <person name="Yoshiki S."/>
            <person name="Yoshihara R."/>
            <person name="Yukawa K."/>
            <person name="Zhong H."/>
            <person name="Yano M."/>
            <person name="Yuan Q."/>
            <person name="Ouyang S."/>
            <person name="Liu J."/>
            <person name="Jones K.M."/>
            <person name="Gansberger K."/>
            <person name="Moffat K."/>
            <person name="Hill J."/>
            <person name="Bera J."/>
            <person name="Fadrosh D."/>
            <person name="Jin S."/>
            <person name="Johri S."/>
            <person name="Kim M."/>
            <person name="Overton L."/>
            <person name="Reardon M."/>
            <person name="Tsitrin T."/>
            <person name="Vuong H."/>
            <person name="Weaver B."/>
            <person name="Ciecko A."/>
            <person name="Tallon L."/>
            <person name="Jackson J."/>
            <person name="Pai G."/>
            <person name="Aken S.V."/>
            <person name="Utterback T."/>
            <person name="Reidmuller S."/>
            <person name="Feldblyum T."/>
            <person name="Hsiao J."/>
            <person name="Zismann V."/>
            <person name="Iobst S."/>
            <person name="de Vazeille A.R."/>
            <person name="Buell C.R."/>
            <person name="Ying K."/>
            <person name="Li Y."/>
            <person name="Lu T."/>
            <person name="Huang Y."/>
            <person name="Zhao Q."/>
            <person name="Feng Q."/>
            <person name="Zhang L."/>
            <person name="Zhu J."/>
            <person name="Weng Q."/>
            <person name="Mu J."/>
            <person name="Lu Y."/>
            <person name="Fan D."/>
            <person name="Liu Y."/>
            <person name="Guan J."/>
            <person name="Zhang Y."/>
            <person name="Yu S."/>
            <person name="Liu X."/>
            <person name="Zhang Y."/>
            <person name="Hong G."/>
            <person name="Han B."/>
            <person name="Choisne N."/>
            <person name="Demange N."/>
            <person name="Orjeda G."/>
            <person name="Samain S."/>
            <person name="Cattolico L."/>
            <person name="Pelletier E."/>
            <person name="Couloux A."/>
            <person name="Segurens B."/>
            <person name="Wincker P."/>
            <person name="D'Hont A."/>
            <person name="Scarpelli C."/>
            <person name="Weissenbach J."/>
            <person name="Salanoubat M."/>
            <person name="Quetier F."/>
            <person name="Yu Y."/>
            <person name="Kim H.R."/>
            <person name="Rambo T."/>
            <person name="Currie J."/>
            <person name="Collura K."/>
            <person name="Luo M."/>
            <person name="Yang T."/>
            <person name="Ammiraju J.S.S."/>
            <person name="Engler F."/>
            <person name="Soderlund C."/>
            <person name="Wing R.A."/>
            <person name="Palmer L.E."/>
            <person name="de la Bastide M."/>
            <person name="Spiegel L."/>
            <person name="Nascimento L."/>
            <person name="Zutavern T."/>
            <person name="O'Shaughnessy A."/>
            <person name="Dike S."/>
            <person name="Dedhia N."/>
            <person name="Preston R."/>
            <person name="Balija V."/>
            <person name="McCombie W.R."/>
            <person name="Chow T."/>
            <person name="Chen H."/>
            <person name="Chung M."/>
            <person name="Chen C."/>
            <person name="Shaw J."/>
            <person name="Wu H."/>
            <person name="Hsiao K."/>
            <person name="Chao Y."/>
            <person name="Chu M."/>
            <person name="Cheng C."/>
            <person name="Hour A."/>
            <person name="Lee P."/>
            <person name="Lin S."/>
            <person name="Lin Y."/>
            <person name="Liou J."/>
            <person name="Liu S."/>
            <person name="Hsing Y."/>
            <person name="Raghuvanshi S."/>
            <person name="Mohanty A."/>
            <person name="Bharti A.K."/>
            <person name="Gaur A."/>
            <person name="Gupta V."/>
            <person name="Kumar D."/>
            <person name="Ravi V."/>
            <person name="Vij S."/>
            <person name="Kapur A."/>
            <person name="Khurana P."/>
            <person name="Khurana P."/>
            <person name="Khurana J.P."/>
            <person name="Tyagi A.K."/>
            <person name="Gaikwad K."/>
            <person name="Singh A."/>
            <person name="Dalal V."/>
            <person name="Srivastava S."/>
            <person name="Dixit A."/>
            <person name="Pal A.K."/>
            <person name="Ghazi I.A."/>
            <person name="Yadav M."/>
            <person name="Pandit A."/>
            <person name="Bhargava A."/>
            <person name="Sureshbabu K."/>
            <person name="Batra K."/>
            <person name="Sharma T.R."/>
            <person name="Mohapatra T."/>
            <person name="Singh N.K."/>
            <person name="Messing J."/>
            <person name="Nelson A.B."/>
            <person name="Fuks G."/>
            <person name="Kavchok S."/>
            <person name="Keizer G."/>
            <person name="Linton E."/>
            <person name="Llaca V."/>
            <person name="Song R."/>
            <person name="Tanyolac B."/>
            <person name="Young S."/>
            <person name="Ho-Il K."/>
            <person name="Hahn J.H."/>
            <person name="Sangsakoo G."/>
            <person name="Vanavichit A."/>
            <person name="de Mattos Luiz.A.T."/>
            <person name="Zimmer P.D."/>
            <person name="Malone G."/>
            <person name="Dellagostin O."/>
            <person name="de Oliveira A.C."/>
            <person name="Bevan M."/>
            <person name="Bancroft I."/>
            <person name="Minx P."/>
            <person name="Cordum H."/>
            <person name="Wilson R."/>
            <person name="Cheng Z."/>
            <person name="Jin W."/>
            <person name="Jiang J."/>
            <person name="Leong S.A."/>
            <person name="Iwama H."/>
            <person name="Gojobori T."/>
            <person name="Itoh T."/>
            <person name="Niimura Y."/>
            <person name="Fujii Y."/>
            <person name="Habara T."/>
            <person name="Sakai H."/>
            <person name="Sato Y."/>
            <person name="Wilson G."/>
            <person name="Kumar K."/>
            <person name="McCouch S."/>
            <person name="Juretic N."/>
            <person name="Hoen D."/>
            <person name="Wright S."/>
            <person name="Bruskiewich R."/>
            <person name="Bureau T."/>
            <person name="Miyao A."/>
            <person name="Hirochika H."/>
            <person name="Nishikawa T."/>
            <person name="Kadowaki K."/>
            <person name="Sugiura M."/>
            <person name="Burr B."/>
            <person name="Sasaki T."/>
        </authorList>
    </citation>
    <scope>NUCLEOTIDE SEQUENCE [LARGE SCALE GENOMIC DNA]</scope>
    <source>
        <strain evidence="4">cv. Nipponbare</strain>
    </source>
</reference>
<gene>
    <name evidence="2" type="ORF">OSJNBa0006A22.24</name>
    <name evidence="3" type="ORF">P0610D01.32</name>
</gene>
<dbReference type="AlphaFoldDB" id="Q5Z614"/>
<evidence type="ECO:0000313" key="3">
    <source>
        <dbReference type="EMBL" id="BAD61945.1"/>
    </source>
</evidence>
<accession>Q5Z614</accession>
<dbReference type="EMBL" id="AP005460">
    <property type="protein sequence ID" value="BAD61945.1"/>
    <property type="molecule type" value="Genomic_DNA"/>
</dbReference>
<dbReference type="EMBL" id="AP004729">
    <property type="protein sequence ID" value="BAD61841.1"/>
    <property type="molecule type" value="Genomic_DNA"/>
</dbReference>
<reference evidence="3" key="2">
    <citation type="submission" date="2002-06" db="EMBL/GenBank/DDBJ databases">
        <title>Oryza sativa nipponbare(GA3) genomic DNA, chromosome 6, PAC clone:P0610D01.</title>
        <authorList>
            <person name="Sasaki T."/>
            <person name="Matsumoto T."/>
            <person name="Katayose Y."/>
        </authorList>
    </citation>
    <scope>NUCLEOTIDE SEQUENCE</scope>
</reference>
<proteinExistence type="predicted"/>
<name>Q5Z614_ORYSJ</name>
<organism evidence="3 4">
    <name type="scientific">Oryza sativa subsp. japonica</name>
    <name type="common">Rice</name>
    <dbReference type="NCBI Taxonomy" id="39947"/>
    <lineage>
        <taxon>Eukaryota</taxon>
        <taxon>Viridiplantae</taxon>
        <taxon>Streptophyta</taxon>
        <taxon>Embryophyta</taxon>
        <taxon>Tracheophyta</taxon>
        <taxon>Spermatophyta</taxon>
        <taxon>Magnoliopsida</taxon>
        <taxon>Liliopsida</taxon>
        <taxon>Poales</taxon>
        <taxon>Poaceae</taxon>
        <taxon>BOP clade</taxon>
        <taxon>Oryzoideae</taxon>
        <taxon>Oryzeae</taxon>
        <taxon>Oryzinae</taxon>
        <taxon>Oryza</taxon>
        <taxon>Oryza sativa</taxon>
    </lineage>
</organism>
<dbReference type="Proteomes" id="UP000000763">
    <property type="component" value="Chromosome 6"/>
</dbReference>
<reference evidence="4" key="4">
    <citation type="journal article" date="2008" name="Nucleic Acids Res.">
        <title>The rice annotation project database (RAP-DB): 2008 update.</title>
        <authorList>
            <consortium name="The rice annotation project (RAP)"/>
        </authorList>
    </citation>
    <scope>GENOME REANNOTATION</scope>
    <source>
        <strain evidence="4">cv. Nipponbare</strain>
    </source>
</reference>